<dbReference type="GeneID" id="89942264"/>
<accession>A0AAN6QI54</accession>
<evidence type="ECO:0000313" key="2">
    <source>
        <dbReference type="EMBL" id="KAK4108650.1"/>
    </source>
</evidence>
<dbReference type="Proteomes" id="UP001302812">
    <property type="component" value="Unassembled WGS sequence"/>
</dbReference>
<evidence type="ECO:0000313" key="3">
    <source>
        <dbReference type="Proteomes" id="UP001302812"/>
    </source>
</evidence>
<name>A0AAN6QI54_9PEZI</name>
<proteinExistence type="predicted"/>
<dbReference type="EMBL" id="MU853361">
    <property type="protein sequence ID" value="KAK4108650.1"/>
    <property type="molecule type" value="Genomic_DNA"/>
</dbReference>
<evidence type="ECO:0000256" key="1">
    <source>
        <dbReference type="SAM" id="MobiDB-lite"/>
    </source>
</evidence>
<organism evidence="2 3">
    <name type="scientific">Canariomyces notabilis</name>
    <dbReference type="NCBI Taxonomy" id="2074819"/>
    <lineage>
        <taxon>Eukaryota</taxon>
        <taxon>Fungi</taxon>
        <taxon>Dikarya</taxon>
        <taxon>Ascomycota</taxon>
        <taxon>Pezizomycotina</taxon>
        <taxon>Sordariomycetes</taxon>
        <taxon>Sordariomycetidae</taxon>
        <taxon>Sordariales</taxon>
        <taxon>Chaetomiaceae</taxon>
        <taxon>Canariomyces</taxon>
    </lineage>
</organism>
<protein>
    <recommendedName>
        <fullName evidence="4">Hydroxyproline-rich glyco protein</fullName>
    </recommendedName>
</protein>
<sequence>MGDSADDQTGPLSAPADAGTGLDMVEIAADGDLVLDVTFDTSNETLRAARRAAKSRPGRQAADASTLPALKPRVRRGYRVQLAVLKQNSKYFDNLLSDTRFAEARSIEAAFERLSMNNVKPSEADVTQLPVVRIREDDEATQSAGLEPVFADMLRILHRKQSTARAPTMHNLAVLAVLADRFGCTAAVSRYLNALKYKWPATQTSLSKEGGGAALTAAAEETLRQKILVSWLLDQPLKMHAATRELILYGSRRWSAFGEEDTNKAVWWELPDDLENELRHRRDCILNTIASVQRHFIQLYSSRTQQCTLGYGSSSSCDSYQLGQMVKFFISRNLLFLVDFSPKSMDSIQDYATVSIPHIIATLRQCPSYQVDTNHHNCGLRTRILPILDRIQALLSSNIVSVSRPAWGKDREAASWCRRGASDGGEPREFRFTRAMAGNQSMQFEGAMGVDRLARELFTADRWDWTAEDREEPREPGLGKWNTPTLGRHV</sequence>
<reference evidence="2" key="1">
    <citation type="journal article" date="2023" name="Mol. Phylogenet. Evol.">
        <title>Genome-scale phylogeny and comparative genomics of the fungal order Sordariales.</title>
        <authorList>
            <person name="Hensen N."/>
            <person name="Bonometti L."/>
            <person name="Westerberg I."/>
            <person name="Brannstrom I.O."/>
            <person name="Guillou S."/>
            <person name="Cros-Aarteil S."/>
            <person name="Calhoun S."/>
            <person name="Haridas S."/>
            <person name="Kuo A."/>
            <person name="Mondo S."/>
            <person name="Pangilinan J."/>
            <person name="Riley R."/>
            <person name="LaButti K."/>
            <person name="Andreopoulos B."/>
            <person name="Lipzen A."/>
            <person name="Chen C."/>
            <person name="Yan M."/>
            <person name="Daum C."/>
            <person name="Ng V."/>
            <person name="Clum A."/>
            <person name="Steindorff A."/>
            <person name="Ohm R.A."/>
            <person name="Martin F."/>
            <person name="Silar P."/>
            <person name="Natvig D.O."/>
            <person name="Lalanne C."/>
            <person name="Gautier V."/>
            <person name="Ament-Velasquez S.L."/>
            <person name="Kruys A."/>
            <person name="Hutchinson M.I."/>
            <person name="Powell A.J."/>
            <person name="Barry K."/>
            <person name="Miller A.N."/>
            <person name="Grigoriev I.V."/>
            <person name="Debuchy R."/>
            <person name="Gladieux P."/>
            <person name="Hiltunen Thoren M."/>
            <person name="Johannesson H."/>
        </authorList>
    </citation>
    <scope>NUCLEOTIDE SEQUENCE</scope>
    <source>
        <strain evidence="2">CBS 508.74</strain>
    </source>
</reference>
<keyword evidence="3" id="KW-1185">Reference proteome</keyword>
<gene>
    <name evidence="2" type="ORF">N656DRAFT_801587</name>
</gene>
<comment type="caution">
    <text evidence="2">The sequence shown here is derived from an EMBL/GenBank/DDBJ whole genome shotgun (WGS) entry which is preliminary data.</text>
</comment>
<feature type="compositionally biased region" description="Basic and acidic residues" evidence="1">
    <location>
        <begin position="468"/>
        <end position="477"/>
    </location>
</feature>
<feature type="region of interest" description="Disordered" evidence="1">
    <location>
        <begin position="468"/>
        <end position="490"/>
    </location>
</feature>
<reference evidence="2" key="2">
    <citation type="submission" date="2023-05" db="EMBL/GenBank/DDBJ databases">
        <authorList>
            <consortium name="Lawrence Berkeley National Laboratory"/>
            <person name="Steindorff A."/>
            <person name="Hensen N."/>
            <person name="Bonometti L."/>
            <person name="Westerberg I."/>
            <person name="Brannstrom I.O."/>
            <person name="Guillou S."/>
            <person name="Cros-Aarteil S."/>
            <person name="Calhoun S."/>
            <person name="Haridas S."/>
            <person name="Kuo A."/>
            <person name="Mondo S."/>
            <person name="Pangilinan J."/>
            <person name="Riley R."/>
            <person name="Labutti K."/>
            <person name="Andreopoulos B."/>
            <person name="Lipzen A."/>
            <person name="Chen C."/>
            <person name="Yanf M."/>
            <person name="Daum C."/>
            <person name="Ng V."/>
            <person name="Clum A."/>
            <person name="Ohm R."/>
            <person name="Martin F."/>
            <person name="Silar P."/>
            <person name="Natvig D."/>
            <person name="Lalanne C."/>
            <person name="Gautier V."/>
            <person name="Ament-Velasquez S.L."/>
            <person name="Kruys A."/>
            <person name="Hutchinson M.I."/>
            <person name="Powell A.J."/>
            <person name="Barry K."/>
            <person name="Miller A.N."/>
            <person name="Grigoriev I.V."/>
            <person name="Debuchy R."/>
            <person name="Gladieux P."/>
            <person name="Thoren M.H."/>
            <person name="Johannesson H."/>
        </authorList>
    </citation>
    <scope>NUCLEOTIDE SEQUENCE</scope>
    <source>
        <strain evidence="2">CBS 508.74</strain>
    </source>
</reference>
<dbReference type="AlphaFoldDB" id="A0AAN6QI54"/>
<evidence type="ECO:0008006" key="4">
    <source>
        <dbReference type="Google" id="ProtNLM"/>
    </source>
</evidence>
<dbReference type="RefSeq" id="XP_064666220.1">
    <property type="nucleotide sequence ID" value="XM_064818139.1"/>
</dbReference>